<dbReference type="AlphaFoldDB" id="A0A1I2VQW6"/>
<dbReference type="OrthoDB" id="9800709at2"/>
<dbReference type="PANTHER" id="PTHR38431:SF1">
    <property type="entry name" value="BLL2305 PROTEIN"/>
    <property type="match status" value="1"/>
</dbReference>
<evidence type="ECO:0000259" key="1">
    <source>
        <dbReference type="Pfam" id="PF00126"/>
    </source>
</evidence>
<dbReference type="Gene3D" id="3.40.190.10">
    <property type="entry name" value="Periplasmic binding protein-like II"/>
    <property type="match status" value="1"/>
</dbReference>
<dbReference type="SUPFAM" id="SSF53850">
    <property type="entry name" value="Periplasmic binding protein-like II"/>
    <property type="match status" value="1"/>
</dbReference>
<dbReference type="InterPro" id="IPR024370">
    <property type="entry name" value="PBP_domain"/>
</dbReference>
<dbReference type="Proteomes" id="UP000199229">
    <property type="component" value="Unassembled WGS sequence"/>
</dbReference>
<evidence type="ECO:0000313" key="4">
    <source>
        <dbReference type="Proteomes" id="UP000199229"/>
    </source>
</evidence>
<dbReference type="EMBL" id="FOPM01000015">
    <property type="protein sequence ID" value="SFG89581.1"/>
    <property type="molecule type" value="Genomic_DNA"/>
</dbReference>
<dbReference type="Pfam" id="PF00126">
    <property type="entry name" value="HTH_1"/>
    <property type="match status" value="1"/>
</dbReference>
<dbReference type="InterPro" id="IPR036390">
    <property type="entry name" value="WH_DNA-bd_sf"/>
</dbReference>
<dbReference type="STRING" id="582675.SAMN05192565_115100"/>
<feature type="domain" description="PBP" evidence="2">
    <location>
        <begin position="149"/>
        <end position="321"/>
    </location>
</feature>
<protein>
    <submittedName>
        <fullName evidence="3">ModE molybdate transport repressor domain-containing protein</fullName>
    </submittedName>
</protein>
<proteinExistence type="predicted"/>
<reference evidence="4" key="1">
    <citation type="submission" date="2016-10" db="EMBL/GenBank/DDBJ databases">
        <authorList>
            <person name="Varghese N."/>
            <person name="Submissions S."/>
        </authorList>
    </citation>
    <scope>NUCLEOTIDE SEQUENCE [LARGE SCALE GENOMIC DNA]</scope>
    <source>
        <strain evidence="4">Gh-105</strain>
    </source>
</reference>
<dbReference type="Pfam" id="PF12727">
    <property type="entry name" value="PBP_like"/>
    <property type="match status" value="1"/>
</dbReference>
<evidence type="ECO:0000313" key="3">
    <source>
        <dbReference type="EMBL" id="SFG89581.1"/>
    </source>
</evidence>
<gene>
    <name evidence="3" type="ORF">SAMN05192565_115100</name>
</gene>
<dbReference type="SUPFAM" id="SSF46785">
    <property type="entry name" value="Winged helix' DNA-binding domain"/>
    <property type="match status" value="1"/>
</dbReference>
<name>A0A1I2VQW6_9HYPH</name>
<organism evidence="3 4">
    <name type="scientific">Methylobacterium gossipiicola</name>
    <dbReference type="NCBI Taxonomy" id="582675"/>
    <lineage>
        <taxon>Bacteria</taxon>
        <taxon>Pseudomonadati</taxon>
        <taxon>Pseudomonadota</taxon>
        <taxon>Alphaproteobacteria</taxon>
        <taxon>Hyphomicrobiales</taxon>
        <taxon>Methylobacteriaceae</taxon>
        <taxon>Methylobacterium</taxon>
    </lineage>
</organism>
<evidence type="ECO:0000259" key="2">
    <source>
        <dbReference type="Pfam" id="PF12727"/>
    </source>
</evidence>
<dbReference type="InterPro" id="IPR000847">
    <property type="entry name" value="LysR_HTH_N"/>
</dbReference>
<keyword evidence="4" id="KW-1185">Reference proteome</keyword>
<accession>A0A1I2VQW6</accession>
<dbReference type="InterPro" id="IPR036388">
    <property type="entry name" value="WH-like_DNA-bd_sf"/>
</dbReference>
<dbReference type="RefSeq" id="WP_091972775.1">
    <property type="nucleotide sequence ID" value="NZ_FOPM01000015.1"/>
</dbReference>
<dbReference type="PANTHER" id="PTHR38431">
    <property type="entry name" value="BLL2305 PROTEIN"/>
    <property type="match status" value="1"/>
</dbReference>
<feature type="domain" description="HTH lysR-type" evidence="1">
    <location>
        <begin position="32"/>
        <end position="89"/>
    </location>
</feature>
<dbReference type="GO" id="GO:0003700">
    <property type="term" value="F:DNA-binding transcription factor activity"/>
    <property type="evidence" value="ECO:0007669"/>
    <property type="project" value="InterPro"/>
</dbReference>
<sequence length="342" mass="35643">MTQAAEETPFSIDLGIGGTIRIGSQRIGVAEAFAILEAIARTGSVQGIATELGLSYRAAWERLRALETALGHQLVRKTRGHGSALTETGTTLHEALAEAATALAGPMAREGRSVLTRLGAVLGQTSPALALVASHDLLLMDVLADRPDIALVVAGSEEAVIRLTGGRADAAGFHCGPDGPALGGPVFADLEHNPALRVRPLFEREQGLMLAAGNPLGIGGLADLARLRARFVNRQKGSGTRLWFDRLLAEYGLAPSDIQGYAGEEFTHQAVAALIASGAADAGFGARAAAERFGLAFLTLGWECYHLAFSASLPDAPFDSLAHTLAERAARTPGYRAAVPKA</sequence>
<dbReference type="Gene3D" id="1.10.10.10">
    <property type="entry name" value="Winged helix-like DNA-binding domain superfamily/Winged helix DNA-binding domain"/>
    <property type="match status" value="1"/>
</dbReference>